<reference evidence="2" key="2">
    <citation type="journal article" date="2017" name="Sci. Adv.">
        <title>A tail of two voltages: Proteomic comparison of the three electric organs of the electric eel.</title>
        <authorList>
            <person name="Traeger L.L."/>
            <person name="Sabat G."/>
            <person name="Barrett-Wilt G.A."/>
            <person name="Wells G.B."/>
            <person name="Sussman M.R."/>
        </authorList>
    </citation>
    <scope>NUCLEOTIDE SEQUENCE [LARGE SCALE GENOMIC DNA]</scope>
</reference>
<dbReference type="GeneID" id="113575219"/>
<proteinExistence type="predicted"/>
<sequence length="287" mass="31404">MVDILSVVFKRFASQLHVSTNVALKVSPTESSILVVGDENINRSLLFLTAVTAASELGSRVMFFTQNQIQSLPCNLQGSSGLNLKPESLKKIRFVYPKTLEQLLEDVASLHELVRQAAAIPSLVIVNGLDRYLCSPELQGRPQQEAQSMAAHVMALLHDTAAFLTQNLEARVESQAPCRVIVSVQPGIEGRGGGDVLGPDPFLSVLGRYLQVRCTSEKEWRGEGQNEWLLCLSGQGLQVDGDAIEKEGLALKWHVAMQPSGVLEFWPDVATKEKTLQEQASLEAKDD</sequence>
<dbReference type="GO" id="GO:0000724">
    <property type="term" value="P:double-strand break repair via homologous recombination"/>
    <property type="evidence" value="ECO:0007669"/>
    <property type="project" value="TreeGrafter"/>
</dbReference>
<reference evidence="1" key="3">
    <citation type="submission" date="2020-05" db="EMBL/GenBank/DDBJ databases">
        <title>Electrophorus electricus (electric eel) genome, fEleEle1, primary haplotype.</title>
        <authorList>
            <person name="Myers G."/>
            <person name="Meyer A."/>
            <person name="Fedrigo O."/>
            <person name="Formenti G."/>
            <person name="Rhie A."/>
            <person name="Tracey A."/>
            <person name="Sims Y."/>
            <person name="Jarvis E.D."/>
        </authorList>
    </citation>
    <scope>NUCLEOTIDE SEQUENCE [LARGE SCALE GENOMIC DNA]</scope>
</reference>
<name>A0A4W4GRB0_ELEEL</name>
<dbReference type="STRING" id="8005.ENSEEEP00000038997"/>
<dbReference type="InterPro" id="IPR027417">
    <property type="entry name" value="P-loop_NTPase"/>
</dbReference>
<dbReference type="PANTHER" id="PTHR28653:SF1">
    <property type="entry name" value="ATPASE SWSAP1"/>
    <property type="match status" value="1"/>
</dbReference>
<organism evidence="1 2">
    <name type="scientific">Electrophorus electricus</name>
    <name type="common">Electric eel</name>
    <name type="synonym">Gymnotus electricus</name>
    <dbReference type="NCBI Taxonomy" id="8005"/>
    <lineage>
        <taxon>Eukaryota</taxon>
        <taxon>Metazoa</taxon>
        <taxon>Chordata</taxon>
        <taxon>Craniata</taxon>
        <taxon>Vertebrata</taxon>
        <taxon>Euteleostomi</taxon>
        <taxon>Actinopterygii</taxon>
        <taxon>Neopterygii</taxon>
        <taxon>Teleostei</taxon>
        <taxon>Ostariophysi</taxon>
        <taxon>Gymnotiformes</taxon>
        <taxon>Gymnotoidei</taxon>
        <taxon>Gymnotidae</taxon>
        <taxon>Electrophorus</taxon>
    </lineage>
</organism>
<gene>
    <name evidence="1" type="primary">SWSAP1</name>
</gene>
<evidence type="ECO:0008006" key="3">
    <source>
        <dbReference type="Google" id="ProtNLM"/>
    </source>
</evidence>
<evidence type="ECO:0000313" key="2">
    <source>
        <dbReference type="Proteomes" id="UP000314983"/>
    </source>
</evidence>
<dbReference type="AlphaFoldDB" id="A0A4W4GRB0"/>
<dbReference type="Gene3D" id="3.40.50.300">
    <property type="entry name" value="P-loop containing nucleotide triphosphate hydrolases"/>
    <property type="match status" value="1"/>
</dbReference>
<protein>
    <recommendedName>
        <fullName evidence="3">SWIM-type zinc finger 7 associated protein 1</fullName>
    </recommendedName>
</protein>
<evidence type="ECO:0000313" key="1">
    <source>
        <dbReference type="Ensembl" id="ENSEEEP00000038997.2"/>
    </source>
</evidence>
<dbReference type="Proteomes" id="UP000314983">
    <property type="component" value="Chromosome 1"/>
</dbReference>
<dbReference type="GO" id="GO:0003697">
    <property type="term" value="F:single-stranded DNA binding"/>
    <property type="evidence" value="ECO:0007669"/>
    <property type="project" value="TreeGrafter"/>
</dbReference>
<dbReference type="Ensembl" id="ENSEEET00000039445.2">
    <property type="protein sequence ID" value="ENSEEEP00000038997.2"/>
    <property type="gene ID" value="ENSEEEG00000018503.2"/>
</dbReference>
<accession>A0A4W4GRB0</accession>
<dbReference type="RefSeq" id="XP_026862412.2">
    <property type="nucleotide sequence ID" value="XM_027006611.2"/>
</dbReference>
<dbReference type="GeneTree" id="ENSGT00940000167287"/>
<keyword evidence="2" id="KW-1185">Reference proteome</keyword>
<reference evidence="1" key="5">
    <citation type="submission" date="2025-09" db="UniProtKB">
        <authorList>
            <consortium name="Ensembl"/>
        </authorList>
    </citation>
    <scope>IDENTIFICATION</scope>
</reference>
<reference evidence="2" key="1">
    <citation type="journal article" date="2014" name="Science">
        <title>Nonhuman genetics. Genomic basis for the convergent evolution of electric organs.</title>
        <authorList>
            <person name="Gallant J.R."/>
            <person name="Traeger L.L."/>
            <person name="Volkening J.D."/>
            <person name="Moffett H."/>
            <person name="Chen P.H."/>
            <person name="Novina C.D."/>
            <person name="Phillips G.N.Jr."/>
            <person name="Anand R."/>
            <person name="Wells G.B."/>
            <person name="Pinch M."/>
            <person name="Guth R."/>
            <person name="Unguez G.A."/>
            <person name="Albert J.S."/>
            <person name="Zakon H.H."/>
            <person name="Samanta M.P."/>
            <person name="Sussman M.R."/>
        </authorList>
    </citation>
    <scope>NUCLEOTIDE SEQUENCE [LARGE SCALE GENOMIC DNA]</scope>
</reference>
<dbReference type="OMA" id="EMTITPW"/>
<dbReference type="PANTHER" id="PTHR28653">
    <property type="match status" value="1"/>
</dbReference>
<reference evidence="1" key="4">
    <citation type="submission" date="2025-08" db="UniProtKB">
        <authorList>
            <consortium name="Ensembl"/>
        </authorList>
    </citation>
    <scope>IDENTIFICATION</scope>
</reference>
<dbReference type="GO" id="GO:0097196">
    <property type="term" value="C:Shu complex"/>
    <property type="evidence" value="ECO:0007669"/>
    <property type="project" value="TreeGrafter"/>
</dbReference>